<sequence length="77" mass="9361">MFLIIVFLIIKIWTYVYNLNLVRKSERCEMRLCASDASIFKTNYAHYYYFYSFRNNNICLCLLSLKYNAYSSQQALW</sequence>
<dbReference type="AlphaFoldDB" id="A0A1I7WJE1"/>
<keyword evidence="1" id="KW-1185">Reference proteome</keyword>
<evidence type="ECO:0000313" key="2">
    <source>
        <dbReference type="WBParaSite" id="Hba_05084"/>
    </source>
</evidence>
<organism evidence="1 2">
    <name type="scientific">Heterorhabditis bacteriophora</name>
    <name type="common">Entomopathogenic nematode worm</name>
    <dbReference type="NCBI Taxonomy" id="37862"/>
    <lineage>
        <taxon>Eukaryota</taxon>
        <taxon>Metazoa</taxon>
        <taxon>Ecdysozoa</taxon>
        <taxon>Nematoda</taxon>
        <taxon>Chromadorea</taxon>
        <taxon>Rhabditida</taxon>
        <taxon>Rhabditina</taxon>
        <taxon>Rhabditomorpha</taxon>
        <taxon>Strongyloidea</taxon>
        <taxon>Heterorhabditidae</taxon>
        <taxon>Heterorhabditis</taxon>
    </lineage>
</organism>
<evidence type="ECO:0000313" key="1">
    <source>
        <dbReference type="Proteomes" id="UP000095283"/>
    </source>
</evidence>
<proteinExistence type="predicted"/>
<reference evidence="2" key="1">
    <citation type="submission" date="2016-11" db="UniProtKB">
        <authorList>
            <consortium name="WormBaseParasite"/>
        </authorList>
    </citation>
    <scope>IDENTIFICATION</scope>
</reference>
<accession>A0A1I7WJE1</accession>
<name>A0A1I7WJE1_HETBA</name>
<dbReference type="WBParaSite" id="Hba_05084">
    <property type="protein sequence ID" value="Hba_05084"/>
    <property type="gene ID" value="Hba_05084"/>
</dbReference>
<dbReference type="Proteomes" id="UP000095283">
    <property type="component" value="Unplaced"/>
</dbReference>
<protein>
    <submittedName>
        <fullName evidence="2">Secreted protein</fullName>
    </submittedName>
</protein>